<reference evidence="4 5" key="1">
    <citation type="submission" date="2015-03" db="EMBL/GenBank/DDBJ databases">
        <title>Genome sequencing of Methylobacterium aquaticum DSM16371 type strain.</title>
        <authorList>
            <person name="Chaudhry V."/>
            <person name="Patil P.B."/>
        </authorList>
    </citation>
    <scope>NUCLEOTIDE SEQUENCE [LARGE SCALE GENOMIC DNA]</scope>
    <source>
        <strain evidence="4 5">DSM 16371</strain>
    </source>
</reference>
<organism evidence="4 5">
    <name type="scientific">Methylobacterium aquaticum</name>
    <dbReference type="NCBI Taxonomy" id="270351"/>
    <lineage>
        <taxon>Bacteria</taxon>
        <taxon>Pseudomonadati</taxon>
        <taxon>Pseudomonadota</taxon>
        <taxon>Alphaproteobacteria</taxon>
        <taxon>Hyphomicrobiales</taxon>
        <taxon>Methylobacteriaceae</taxon>
        <taxon>Methylobacterium</taxon>
    </lineage>
</organism>
<dbReference type="PANTHER" id="PTHR37944:SF1">
    <property type="entry name" value="PORIN B"/>
    <property type="match status" value="1"/>
</dbReference>
<gene>
    <name evidence="4" type="ORF">VP06_21540</name>
</gene>
<evidence type="ECO:0000256" key="1">
    <source>
        <dbReference type="ARBA" id="ARBA00008769"/>
    </source>
</evidence>
<evidence type="ECO:0000313" key="5">
    <source>
        <dbReference type="Proteomes" id="UP000035929"/>
    </source>
</evidence>
<dbReference type="PATRIC" id="fig|270351.6.peg.2070"/>
<dbReference type="GO" id="GO:0015288">
    <property type="term" value="F:porin activity"/>
    <property type="evidence" value="ECO:0007669"/>
    <property type="project" value="InterPro"/>
</dbReference>
<dbReference type="Proteomes" id="UP000035929">
    <property type="component" value="Unassembled WGS sequence"/>
</dbReference>
<accession>A0A0J6UWF5</accession>
<proteinExistence type="inferred from homology"/>
<dbReference type="AlphaFoldDB" id="A0A0J6UWF5"/>
<evidence type="ECO:0000256" key="2">
    <source>
        <dbReference type="RuleBase" id="RU363072"/>
    </source>
</evidence>
<comment type="caution">
    <text evidence="4">The sequence shown here is derived from an EMBL/GenBank/DDBJ whole genome shotgun (WGS) entry which is preliminary data.</text>
</comment>
<feature type="region of interest" description="Disordered" evidence="3">
    <location>
        <begin position="265"/>
        <end position="286"/>
    </location>
</feature>
<dbReference type="OrthoDB" id="177316at2"/>
<feature type="chain" id="PRO_5007228370" evidence="2">
    <location>
        <begin position="37"/>
        <end position="504"/>
    </location>
</feature>
<dbReference type="InterPro" id="IPR038673">
    <property type="entry name" value="OprB_sf"/>
</dbReference>
<evidence type="ECO:0000313" key="4">
    <source>
        <dbReference type="EMBL" id="KMO30576.1"/>
    </source>
</evidence>
<name>A0A0J6UWF5_9HYPH</name>
<dbReference type="GO" id="GO:0008643">
    <property type="term" value="P:carbohydrate transport"/>
    <property type="evidence" value="ECO:0007669"/>
    <property type="project" value="InterPro"/>
</dbReference>
<dbReference type="Pfam" id="PF04966">
    <property type="entry name" value="OprB"/>
    <property type="match status" value="1"/>
</dbReference>
<feature type="signal peptide" evidence="2">
    <location>
        <begin position="1"/>
        <end position="36"/>
    </location>
</feature>
<dbReference type="EMBL" id="LABX01000170">
    <property type="protein sequence ID" value="KMO30576.1"/>
    <property type="molecule type" value="Genomic_DNA"/>
</dbReference>
<feature type="compositionally biased region" description="Basic and acidic residues" evidence="3">
    <location>
        <begin position="268"/>
        <end position="286"/>
    </location>
</feature>
<dbReference type="Gene3D" id="2.40.160.180">
    <property type="entry name" value="Carbohydrate-selective porin OprB"/>
    <property type="match status" value="1"/>
</dbReference>
<comment type="similarity">
    <text evidence="1 2">Belongs to the OprB family.</text>
</comment>
<keyword evidence="2" id="KW-0732">Signal</keyword>
<sequence>MGGVLRAAFAASFLASGILASSILASSILASTGARAQPAPRLTVVPPAWPLTGAGGDPQTAIAQARTSDQVSVTNSGSIQSSLGPYGDPFGTRAFLSERGITYTLTYIGEGLANLRGGLKRGVTYGGRLDTSLDVDLDKFAGWTGARFHTDFFQIHGHGMSRNYLNNLTTVSGIEALPATRLFELWLEQRFLDDQLSVKVGQVSADTEFAIAQSAVVFFNAGFGWPNIGAVVLPSGGPIYPLATPAVRVKYVPDPHLSFQAAVFDGDPAGRRRGDDTDPQRLDRNGTRFRVSDPPLLIGEVAYAYALNLWGENLNGTATLGGWQHFGGFDSPRLDSVSGRLLADPEASGIARRFRGDRGVYGIIDQTLYREPDTEDEGASAFLRISKVPGDRNLIDLYLDGGVAYKGLLPGRPNDTTALGVIYSRISPSARAFDRDTILFGQGTGPIRSSEVVIEATYQAEVVPGFTIQPDLQFVMRPGGGLADENGRRLKNATVMGLRATINY</sequence>
<dbReference type="PANTHER" id="PTHR37944">
    <property type="entry name" value="PORIN B"/>
    <property type="match status" value="1"/>
</dbReference>
<dbReference type="GO" id="GO:0016020">
    <property type="term" value="C:membrane"/>
    <property type="evidence" value="ECO:0007669"/>
    <property type="project" value="InterPro"/>
</dbReference>
<dbReference type="InterPro" id="IPR052932">
    <property type="entry name" value="OprB_Porin"/>
</dbReference>
<evidence type="ECO:0000256" key="3">
    <source>
        <dbReference type="SAM" id="MobiDB-lite"/>
    </source>
</evidence>
<protein>
    <submittedName>
        <fullName evidence="4">Porin</fullName>
    </submittedName>
</protein>
<dbReference type="RefSeq" id="WP_048465818.1">
    <property type="nucleotide sequence ID" value="NZ_LABX01000170.1"/>
</dbReference>
<dbReference type="InterPro" id="IPR007049">
    <property type="entry name" value="Carb-sel_porin_OprB"/>
</dbReference>